<keyword evidence="4" id="KW-1015">Disulfide bond</keyword>
<gene>
    <name evidence="9" type="ORF">MONAX_5E031383</name>
</gene>
<name>A0A5E4A300_MARMO</name>
<dbReference type="GO" id="GO:0006508">
    <property type="term" value="P:proteolysis"/>
    <property type="evidence" value="ECO:0007669"/>
    <property type="project" value="UniProtKB-KW"/>
</dbReference>
<dbReference type="Pfam" id="PF15494">
    <property type="entry name" value="SRCR_2"/>
    <property type="match status" value="1"/>
</dbReference>
<evidence type="ECO:0000256" key="5">
    <source>
        <dbReference type="PROSITE-ProRule" id="PRU00196"/>
    </source>
</evidence>
<feature type="compositionally biased region" description="Polar residues" evidence="6">
    <location>
        <begin position="1"/>
        <end position="14"/>
    </location>
</feature>
<keyword evidence="7" id="KW-1133">Transmembrane helix</keyword>
<dbReference type="GO" id="GO:0016020">
    <property type="term" value="C:membrane"/>
    <property type="evidence" value="ECO:0007669"/>
    <property type="project" value="InterPro"/>
</dbReference>
<evidence type="ECO:0000256" key="7">
    <source>
        <dbReference type="SAM" id="Phobius"/>
    </source>
</evidence>
<evidence type="ECO:0000256" key="1">
    <source>
        <dbReference type="ARBA" id="ARBA00022670"/>
    </source>
</evidence>
<keyword evidence="3" id="KW-0720">Serine protease</keyword>
<evidence type="ECO:0000256" key="6">
    <source>
        <dbReference type="SAM" id="MobiDB-lite"/>
    </source>
</evidence>
<comment type="caution">
    <text evidence="9">The sequence shown here is derived from an EMBL/GenBank/DDBJ whole genome shotgun (WGS) entry which is preliminary data.</text>
</comment>
<dbReference type="SMART" id="SM00202">
    <property type="entry name" value="SR"/>
    <property type="match status" value="1"/>
</dbReference>
<evidence type="ECO:0000313" key="9">
    <source>
        <dbReference type="EMBL" id="VTJ51488.1"/>
    </source>
</evidence>
<feature type="transmembrane region" description="Helical" evidence="7">
    <location>
        <begin position="30"/>
        <end position="51"/>
    </location>
</feature>
<dbReference type="InterPro" id="IPR036772">
    <property type="entry name" value="SRCR-like_dom_sf"/>
</dbReference>
<feature type="region of interest" description="Disordered" evidence="6">
    <location>
        <begin position="1"/>
        <end position="20"/>
    </location>
</feature>
<dbReference type="SUPFAM" id="SSF57424">
    <property type="entry name" value="LDL receptor-like module"/>
    <property type="match status" value="1"/>
</dbReference>
<evidence type="ECO:0000256" key="2">
    <source>
        <dbReference type="ARBA" id="ARBA00022801"/>
    </source>
</evidence>
<dbReference type="PROSITE" id="PS50287">
    <property type="entry name" value="SRCR_2"/>
    <property type="match status" value="1"/>
</dbReference>
<dbReference type="InterPro" id="IPR002172">
    <property type="entry name" value="LDrepeatLR_classA_rpt"/>
</dbReference>
<sequence>MDPGSNQPLNSPDATTLRKPRTPLENFKKVGIPIIAVLLSLATIVIVVILIKVILDRYYFICGHPLHFLPRTQMCDGHPDCASGEDEEPCVKDFPERPAVGVRLSKDRSTLQVLDPATGNWASACFDNFTETLAKTACGQMGYSSQPTFKAVEIGPDQDLDVVKVIEDSQELQVRNSSGPCLSGSLVALHCLGEYAPSLRG</sequence>
<keyword evidence="1" id="KW-0645">Protease</keyword>
<evidence type="ECO:0000256" key="4">
    <source>
        <dbReference type="ARBA" id="ARBA00023157"/>
    </source>
</evidence>
<reference evidence="9" key="1">
    <citation type="submission" date="2019-04" db="EMBL/GenBank/DDBJ databases">
        <authorList>
            <person name="Alioto T."/>
            <person name="Alioto T."/>
        </authorList>
    </citation>
    <scope>NUCLEOTIDE SEQUENCE [LARGE SCALE GENOMIC DNA]</scope>
</reference>
<dbReference type="InterPro" id="IPR036055">
    <property type="entry name" value="LDL_receptor-like_sf"/>
</dbReference>
<comment type="caution">
    <text evidence="5">Lacks conserved residue(s) required for the propagation of feature annotation.</text>
</comment>
<organism evidence="9 10">
    <name type="scientific">Marmota monax</name>
    <name type="common">Woodchuck</name>
    <dbReference type="NCBI Taxonomy" id="9995"/>
    <lineage>
        <taxon>Eukaryota</taxon>
        <taxon>Metazoa</taxon>
        <taxon>Chordata</taxon>
        <taxon>Craniata</taxon>
        <taxon>Vertebrata</taxon>
        <taxon>Euteleostomi</taxon>
        <taxon>Mammalia</taxon>
        <taxon>Eutheria</taxon>
        <taxon>Euarchontoglires</taxon>
        <taxon>Glires</taxon>
        <taxon>Rodentia</taxon>
        <taxon>Sciuromorpha</taxon>
        <taxon>Sciuridae</taxon>
        <taxon>Xerinae</taxon>
        <taxon>Marmotini</taxon>
        <taxon>Marmota</taxon>
    </lineage>
</organism>
<keyword evidence="7" id="KW-0812">Transmembrane</keyword>
<dbReference type="SUPFAM" id="SSF56487">
    <property type="entry name" value="SRCR-like"/>
    <property type="match status" value="1"/>
</dbReference>
<keyword evidence="7" id="KW-0472">Membrane</keyword>
<proteinExistence type="predicted"/>
<dbReference type="Gene3D" id="4.10.400.10">
    <property type="entry name" value="Low-density Lipoprotein Receptor"/>
    <property type="match status" value="1"/>
</dbReference>
<dbReference type="AlphaFoldDB" id="A0A5E4A300"/>
<dbReference type="GO" id="GO:0008236">
    <property type="term" value="F:serine-type peptidase activity"/>
    <property type="evidence" value="ECO:0007669"/>
    <property type="project" value="UniProtKB-KW"/>
</dbReference>
<dbReference type="InterPro" id="IPR001190">
    <property type="entry name" value="SRCR"/>
</dbReference>
<keyword evidence="10" id="KW-1185">Reference proteome</keyword>
<dbReference type="Gene3D" id="3.10.250.10">
    <property type="entry name" value="SRCR-like domain"/>
    <property type="match status" value="1"/>
</dbReference>
<evidence type="ECO:0000313" key="10">
    <source>
        <dbReference type="Proteomes" id="UP000335636"/>
    </source>
</evidence>
<evidence type="ECO:0000259" key="8">
    <source>
        <dbReference type="PROSITE" id="PS50287"/>
    </source>
</evidence>
<accession>A0A5E4A300</accession>
<dbReference type="Proteomes" id="UP000335636">
    <property type="component" value="Unassembled WGS sequence"/>
</dbReference>
<evidence type="ECO:0000256" key="3">
    <source>
        <dbReference type="ARBA" id="ARBA00022825"/>
    </source>
</evidence>
<dbReference type="CDD" id="cd00112">
    <property type="entry name" value="LDLa"/>
    <property type="match status" value="1"/>
</dbReference>
<dbReference type="EMBL" id="CABDUW010000004">
    <property type="protein sequence ID" value="VTJ51488.1"/>
    <property type="molecule type" value="Genomic_DNA"/>
</dbReference>
<keyword evidence="2" id="KW-0378">Hydrolase</keyword>
<protein>
    <recommendedName>
        <fullName evidence="8">SRCR domain-containing protein</fullName>
    </recommendedName>
</protein>
<feature type="domain" description="SRCR" evidence="8">
    <location>
        <begin position="96"/>
        <end position="201"/>
    </location>
</feature>